<dbReference type="AlphaFoldDB" id="A0A0F5PW95"/>
<dbReference type="Proteomes" id="UP000033519">
    <property type="component" value="Unassembled WGS sequence"/>
</dbReference>
<dbReference type="STRING" id="728005.SAMN04488059_1196"/>
<dbReference type="EMBL" id="LAPV01000123">
    <property type="protein sequence ID" value="KKC32967.1"/>
    <property type="molecule type" value="Genomic_DNA"/>
</dbReference>
<reference evidence="3 5" key="2">
    <citation type="submission" date="2016-10" db="EMBL/GenBank/DDBJ databases">
        <authorList>
            <person name="de Groot N.N."/>
        </authorList>
    </citation>
    <scope>NUCLEOTIDE SEQUENCE [LARGE SCALE GENOMIC DNA]</scope>
    <source>
        <strain evidence="3 5">CGMCC 1.10210</strain>
    </source>
</reference>
<evidence type="ECO:0000313" key="4">
    <source>
        <dbReference type="Proteomes" id="UP000033519"/>
    </source>
</evidence>
<dbReference type="PATRIC" id="fig|728005.3.peg.379"/>
<evidence type="ECO:0000259" key="1">
    <source>
        <dbReference type="Pfam" id="PF03432"/>
    </source>
</evidence>
<evidence type="ECO:0000313" key="5">
    <source>
        <dbReference type="Proteomes" id="UP000182258"/>
    </source>
</evidence>
<evidence type="ECO:0000313" key="3">
    <source>
        <dbReference type="EMBL" id="SFD05382.1"/>
    </source>
</evidence>
<dbReference type="EMBL" id="FOMB01000019">
    <property type="protein sequence ID" value="SFD05382.1"/>
    <property type="molecule type" value="Genomic_DNA"/>
</dbReference>
<keyword evidence="4" id="KW-1185">Reference proteome</keyword>
<gene>
    <name evidence="3" type="ORF">SAMN04488059_1196</name>
    <name evidence="2" type="ORF">WH91_11250</name>
</gene>
<evidence type="ECO:0000313" key="2">
    <source>
        <dbReference type="EMBL" id="KKC32967.1"/>
    </source>
</evidence>
<name>A0A0F5PW95_9HYPH</name>
<protein>
    <recommendedName>
        <fullName evidence="1">MobA/VirD2-like nuclease domain-containing protein</fullName>
    </recommendedName>
</protein>
<organism evidence="3 5">
    <name type="scientific">Devosia psychrophila</name>
    <dbReference type="NCBI Taxonomy" id="728005"/>
    <lineage>
        <taxon>Bacteria</taxon>
        <taxon>Pseudomonadati</taxon>
        <taxon>Pseudomonadota</taxon>
        <taxon>Alphaproteobacteria</taxon>
        <taxon>Hyphomicrobiales</taxon>
        <taxon>Devosiaceae</taxon>
        <taxon>Devosia</taxon>
    </lineage>
</organism>
<dbReference type="Pfam" id="PF03432">
    <property type="entry name" value="Relaxase"/>
    <property type="match status" value="1"/>
</dbReference>
<proteinExistence type="predicted"/>
<reference evidence="2 4" key="1">
    <citation type="submission" date="2015-03" db="EMBL/GenBank/DDBJ databases">
        <authorList>
            <person name="Lepp D."/>
            <person name="Hassan Y.I."/>
            <person name="Li X.-Z."/>
            <person name="Zhou T."/>
        </authorList>
    </citation>
    <scope>NUCLEOTIDE SEQUENCE [LARGE SCALE GENOMIC DNA]</scope>
    <source>
        <strain evidence="2 4">Cr7-05</strain>
    </source>
</reference>
<feature type="domain" description="MobA/VirD2-like nuclease" evidence="1">
    <location>
        <begin position="26"/>
        <end position="136"/>
    </location>
</feature>
<dbReference type="InterPro" id="IPR005094">
    <property type="entry name" value="Endonuclease_MobA/VirD2"/>
</dbReference>
<accession>A0A0F5PW95</accession>
<dbReference type="Proteomes" id="UP000182258">
    <property type="component" value="Unassembled WGS sequence"/>
</dbReference>
<sequence length="549" mass="58813">MRGLLDYLLASTDQKGDTRPLVEIIGGTFAGRTARTIAQEFAALRALRPNLGVAVVHETLRLPPTATEPTDAEWLSIARYWATKMGIDAWVAVVHGDGHIHIAGSRIRIDGSVVSDSHDWTLSERIVREIEKRFGLEQIKSSHLLEPSQDWIGQKAPRQEQLAVADRTGVPLPSELLAASINALLSKPISATAFVLGLEKAGFAVRPNIASTNLVSGLAYSIAGVVITARALGREYTWKSLQSRGLNFDMDRDLPTLFAARERSLPSISATSTAVGAAQDVESVENIVLPSLRAAQVFASVAVSTFIEAAGTDQFMVFHEPRITSGPGFVDVGDLMRPSMLQHILDGARFSSAIRAETLDNRIVVVTELDHEQVNALHAQGLQPFGIVEISPNVFEASIRLAPASDPEPSLEVRKMAARIVAEKVGGKVSETMHLPGFFSSMKSGSRKRRSLVVLHKATKVVAELGAALLASAREMLKKIARKHGLIKRAGGLLRPGIAATSPQTRAAGCGVVIPPTQPVVISPAQDDDSLELTSTAELAPSVDDDPSP</sequence>
<dbReference type="Gene3D" id="3.30.70.1790">
    <property type="entry name" value="RepB DNA-primase, N-terminal domain"/>
    <property type="match status" value="1"/>
</dbReference>